<evidence type="ECO:0000313" key="2">
    <source>
        <dbReference type="Proteomes" id="UP000095280"/>
    </source>
</evidence>
<reference evidence="3" key="1">
    <citation type="submission" date="2016-11" db="UniProtKB">
        <authorList>
            <consortium name="WormBaseParasite"/>
        </authorList>
    </citation>
    <scope>IDENTIFICATION</scope>
</reference>
<feature type="compositionally biased region" description="Basic and acidic residues" evidence="1">
    <location>
        <begin position="341"/>
        <end position="355"/>
    </location>
</feature>
<evidence type="ECO:0000256" key="1">
    <source>
        <dbReference type="SAM" id="MobiDB-lite"/>
    </source>
</evidence>
<dbReference type="AlphaFoldDB" id="A0A1I8F4A7"/>
<feature type="region of interest" description="Disordered" evidence="1">
    <location>
        <begin position="318"/>
        <end position="421"/>
    </location>
</feature>
<evidence type="ECO:0000313" key="3">
    <source>
        <dbReference type="WBParaSite" id="maker-unitig_20100-snap-gene-0.3-mRNA-1"/>
    </source>
</evidence>
<feature type="compositionally biased region" description="Low complexity" evidence="1">
    <location>
        <begin position="238"/>
        <end position="250"/>
    </location>
</feature>
<feature type="region of interest" description="Disordered" evidence="1">
    <location>
        <begin position="205"/>
        <end position="250"/>
    </location>
</feature>
<name>A0A1I8F4A7_9PLAT</name>
<feature type="compositionally biased region" description="Polar residues" evidence="1">
    <location>
        <begin position="263"/>
        <end position="273"/>
    </location>
</feature>
<feature type="compositionally biased region" description="Polar residues" evidence="1">
    <location>
        <begin position="454"/>
        <end position="475"/>
    </location>
</feature>
<feature type="region of interest" description="Disordered" evidence="1">
    <location>
        <begin position="452"/>
        <end position="475"/>
    </location>
</feature>
<accession>A0A1I8F4A7</accession>
<proteinExistence type="predicted"/>
<dbReference type="Proteomes" id="UP000095280">
    <property type="component" value="Unplaced"/>
</dbReference>
<feature type="compositionally biased region" description="Low complexity" evidence="1">
    <location>
        <begin position="221"/>
        <end position="230"/>
    </location>
</feature>
<protein>
    <submittedName>
        <fullName evidence="3">Ephrin_rec_like domain-containing protein</fullName>
    </submittedName>
</protein>
<feature type="region of interest" description="Disordered" evidence="1">
    <location>
        <begin position="263"/>
        <end position="300"/>
    </location>
</feature>
<dbReference type="WBParaSite" id="maker-unitig_20100-snap-gene-0.3-mRNA-1">
    <property type="protein sequence ID" value="maker-unitig_20100-snap-gene-0.3-mRNA-1"/>
    <property type="gene ID" value="maker-unitig_20100-snap-gene-0.3"/>
</dbReference>
<feature type="compositionally biased region" description="Low complexity" evidence="1">
    <location>
        <begin position="396"/>
        <end position="405"/>
    </location>
</feature>
<sequence>TLCKLKAGVGFNGFELLCPNANCDGGGFEPGFELLCPQCKLPAGGDSNRVELLCPQCKLPTGVGFAGLRPQCKLPTGGGDSNPGLSYSAPMQTCRGRWDSNPGLKLLCPQCKLAGGRWDSNPGLSYSAPNANCRRAVGFEPAPCRTSFQCDRVFCSKSQSGQLRPQPASSSQSTTRVVPRLGEARQPPVQLGEAAALTHSKAGRASRMLVRMAPARRRCAASRSRPAFAARRSRRTDATPPTSSGSPAPVTALRVLRARVFDASSTGRQSETLNSDDRGIRGAASVSDTELTASSSVSSSSLSEPLAALSSWLTNRTDAGRAGSDGHRGCRPAGGSAAELQRSRRNSESKSDTASRDTWLSLSPASQRRSAASGSSTSAADGESASSQCGFLRPMAQRGAAAATGGRRRRTSEVAGVTPGRRSPNCCLGKQSGAVSVFPATRYLPKQITARGASAQQLPKNSKQMSNFQPKNRSVSPRCGMNRAIGQLFLLAVAVGFYNRRASGRVLRLLPPSSQLTPRTDACKAAPGCDASKFTATHGQRRGQTCCTSNGHSSG</sequence>
<feature type="compositionally biased region" description="Low complexity" evidence="1">
    <location>
        <begin position="361"/>
        <end position="387"/>
    </location>
</feature>
<keyword evidence="2" id="KW-1185">Reference proteome</keyword>
<organism evidence="2 3">
    <name type="scientific">Macrostomum lignano</name>
    <dbReference type="NCBI Taxonomy" id="282301"/>
    <lineage>
        <taxon>Eukaryota</taxon>
        <taxon>Metazoa</taxon>
        <taxon>Spiralia</taxon>
        <taxon>Lophotrochozoa</taxon>
        <taxon>Platyhelminthes</taxon>
        <taxon>Rhabditophora</taxon>
        <taxon>Macrostomorpha</taxon>
        <taxon>Macrostomida</taxon>
        <taxon>Macrostomidae</taxon>
        <taxon>Macrostomum</taxon>
    </lineage>
</organism>